<feature type="compositionally biased region" description="Low complexity" evidence="1">
    <location>
        <begin position="335"/>
        <end position="346"/>
    </location>
</feature>
<dbReference type="Proteomes" id="UP000053558">
    <property type="component" value="Unassembled WGS sequence"/>
</dbReference>
<comment type="caution">
    <text evidence="2">The sequence shown here is derived from an EMBL/GenBank/DDBJ whole genome shotgun (WGS) entry which is preliminary data.</text>
</comment>
<feature type="region of interest" description="Disordered" evidence="1">
    <location>
        <begin position="1"/>
        <end position="96"/>
    </location>
</feature>
<gene>
    <name evidence="2" type="ORF">CONPUDRAFT_101043</name>
</gene>
<dbReference type="EMBL" id="JH711576">
    <property type="protein sequence ID" value="EIW82737.1"/>
    <property type="molecule type" value="Genomic_DNA"/>
</dbReference>
<dbReference type="RefSeq" id="XP_007766716.1">
    <property type="nucleotide sequence ID" value="XM_007768526.1"/>
</dbReference>
<dbReference type="AlphaFoldDB" id="A0A5M3MUR8"/>
<sequence>MSRSTNLLDAPRSRPPPPPLRTQKTSANTPLVLAGTANTSNQSLLYDLPTPTSPLGTTTRSAITSPTSPSFPSGPNAKRRSALPSPARKRNSTPLGVSRSDLEKFAEHCRAWYFNQDELAGRKMTQTLAELPPSHKAPYTRLQASIRSSFHASVNARRHAEFQAHISATQPGASLPAHLRADPASPAARKERFDRWDRFVRTWCTAGIPGTKPFFEALWAMMRLQVVPENLGGAGESRIQWEFDDAVFKEAAGKEFMLEAIDVLKGVLAFEEVQNSRSAANCDGLADPLLHSRSRSQPMPVKERSPTRNPPPVMLSKRGRAPSDPFLDMPTPGLSHSLSSASSQSSGATPPLPATNGDGADDKVRALYAASSPQVSTTEPEVDNLSPLRSDFASGDSEEQFLRTWTAPDLCNPEFLSLLSVFPPFITRRPLPRFPVSTGRVPDLEEGEDEREGKEIRFGTGCMWVGSKARSDGWKGDWWSRFVLWWRKLFC</sequence>
<dbReference type="KEGG" id="cput:CONPUDRAFT_101043"/>
<feature type="compositionally biased region" description="Basic residues" evidence="1">
    <location>
        <begin position="77"/>
        <end position="91"/>
    </location>
</feature>
<name>A0A5M3MUR8_CONPW</name>
<keyword evidence="3" id="KW-1185">Reference proteome</keyword>
<organism evidence="2 3">
    <name type="scientific">Coniophora puteana (strain RWD-64-598)</name>
    <name type="common">Brown rot fungus</name>
    <dbReference type="NCBI Taxonomy" id="741705"/>
    <lineage>
        <taxon>Eukaryota</taxon>
        <taxon>Fungi</taxon>
        <taxon>Dikarya</taxon>
        <taxon>Basidiomycota</taxon>
        <taxon>Agaricomycotina</taxon>
        <taxon>Agaricomycetes</taxon>
        <taxon>Agaricomycetidae</taxon>
        <taxon>Boletales</taxon>
        <taxon>Coniophorineae</taxon>
        <taxon>Coniophoraceae</taxon>
        <taxon>Coniophora</taxon>
    </lineage>
</organism>
<evidence type="ECO:0000313" key="2">
    <source>
        <dbReference type="EMBL" id="EIW82737.1"/>
    </source>
</evidence>
<feature type="region of interest" description="Disordered" evidence="1">
    <location>
        <begin position="281"/>
        <end position="360"/>
    </location>
</feature>
<accession>A0A5M3MUR8</accession>
<feature type="compositionally biased region" description="Low complexity" evidence="1">
    <location>
        <begin position="48"/>
        <end position="75"/>
    </location>
</feature>
<dbReference type="GeneID" id="19198269"/>
<evidence type="ECO:0000256" key="1">
    <source>
        <dbReference type="SAM" id="MobiDB-lite"/>
    </source>
</evidence>
<evidence type="ECO:0000313" key="3">
    <source>
        <dbReference type="Proteomes" id="UP000053558"/>
    </source>
</evidence>
<proteinExistence type="predicted"/>
<dbReference type="OrthoDB" id="2568455at2759"/>
<reference evidence="3" key="1">
    <citation type="journal article" date="2012" name="Science">
        <title>The Paleozoic origin of enzymatic lignin decomposition reconstructed from 31 fungal genomes.</title>
        <authorList>
            <person name="Floudas D."/>
            <person name="Binder M."/>
            <person name="Riley R."/>
            <person name="Barry K."/>
            <person name="Blanchette R.A."/>
            <person name="Henrissat B."/>
            <person name="Martinez A.T."/>
            <person name="Otillar R."/>
            <person name="Spatafora J.W."/>
            <person name="Yadav J.S."/>
            <person name="Aerts A."/>
            <person name="Benoit I."/>
            <person name="Boyd A."/>
            <person name="Carlson A."/>
            <person name="Copeland A."/>
            <person name="Coutinho P.M."/>
            <person name="de Vries R.P."/>
            <person name="Ferreira P."/>
            <person name="Findley K."/>
            <person name="Foster B."/>
            <person name="Gaskell J."/>
            <person name="Glotzer D."/>
            <person name="Gorecki P."/>
            <person name="Heitman J."/>
            <person name="Hesse C."/>
            <person name="Hori C."/>
            <person name="Igarashi K."/>
            <person name="Jurgens J.A."/>
            <person name="Kallen N."/>
            <person name="Kersten P."/>
            <person name="Kohler A."/>
            <person name="Kuees U."/>
            <person name="Kumar T.K.A."/>
            <person name="Kuo A."/>
            <person name="LaButti K."/>
            <person name="Larrondo L.F."/>
            <person name="Lindquist E."/>
            <person name="Ling A."/>
            <person name="Lombard V."/>
            <person name="Lucas S."/>
            <person name="Lundell T."/>
            <person name="Martin R."/>
            <person name="McLaughlin D.J."/>
            <person name="Morgenstern I."/>
            <person name="Morin E."/>
            <person name="Murat C."/>
            <person name="Nagy L.G."/>
            <person name="Nolan M."/>
            <person name="Ohm R.A."/>
            <person name="Patyshakuliyeva A."/>
            <person name="Rokas A."/>
            <person name="Ruiz-Duenas F.J."/>
            <person name="Sabat G."/>
            <person name="Salamov A."/>
            <person name="Samejima M."/>
            <person name="Schmutz J."/>
            <person name="Slot J.C."/>
            <person name="St John F."/>
            <person name="Stenlid J."/>
            <person name="Sun H."/>
            <person name="Sun S."/>
            <person name="Syed K."/>
            <person name="Tsang A."/>
            <person name="Wiebenga A."/>
            <person name="Young D."/>
            <person name="Pisabarro A."/>
            <person name="Eastwood D.C."/>
            <person name="Martin F."/>
            <person name="Cullen D."/>
            <person name="Grigoriev I.V."/>
            <person name="Hibbett D.S."/>
        </authorList>
    </citation>
    <scope>NUCLEOTIDE SEQUENCE [LARGE SCALE GENOMIC DNA]</scope>
    <source>
        <strain evidence="3">RWD-64-598 SS2</strain>
    </source>
</reference>
<protein>
    <submittedName>
        <fullName evidence="2">Uncharacterized protein</fullName>
    </submittedName>
</protein>
<dbReference type="OMA" id="EHCRAWY"/>